<dbReference type="FunFam" id="3.30.70.940:FF:000002">
    <property type="entry name" value="Transcription termination/antitermination protein NusG"/>
    <property type="match status" value="1"/>
</dbReference>
<organism evidence="11 12">
    <name type="scientific">Ligilactobacillus ruminis ATCC 25644</name>
    <dbReference type="NCBI Taxonomy" id="525362"/>
    <lineage>
        <taxon>Bacteria</taxon>
        <taxon>Bacillati</taxon>
        <taxon>Bacillota</taxon>
        <taxon>Bacilli</taxon>
        <taxon>Lactobacillales</taxon>
        <taxon>Lactobacillaceae</taxon>
        <taxon>Ligilactobacillus</taxon>
    </lineage>
</organism>
<evidence type="ECO:0000256" key="4">
    <source>
        <dbReference type="ARBA" id="ARBA00023163"/>
    </source>
</evidence>
<keyword evidence="3 5" id="KW-0805">Transcription regulation</keyword>
<comment type="similarity">
    <text evidence="5 7">Belongs to the NusG family.</text>
</comment>
<gene>
    <name evidence="5 11" type="primary">nusG</name>
    <name evidence="11" type="ORF">HMPREF0542_10092</name>
</gene>
<name>E7FMG5_9LACO</name>
<feature type="domain" description="NusG-like N-terminal" evidence="9">
    <location>
        <begin position="47"/>
        <end position="159"/>
    </location>
</feature>
<dbReference type="SMART" id="SM00738">
    <property type="entry name" value="NGN"/>
    <property type="match status" value="1"/>
</dbReference>
<dbReference type="SMART" id="SM00739">
    <property type="entry name" value="KOW"/>
    <property type="match status" value="1"/>
</dbReference>
<dbReference type="SUPFAM" id="SSF82679">
    <property type="entry name" value="N-utilization substance G protein NusG, N-terminal domain"/>
    <property type="match status" value="1"/>
</dbReference>
<keyword evidence="8" id="KW-0812">Transmembrane</keyword>
<evidence type="ECO:0000256" key="8">
    <source>
        <dbReference type="SAM" id="Phobius"/>
    </source>
</evidence>
<keyword evidence="1 5" id="KW-0806">Transcription termination</keyword>
<evidence type="ECO:0000256" key="1">
    <source>
        <dbReference type="ARBA" id="ARBA00022472"/>
    </source>
</evidence>
<dbReference type="Gene3D" id="2.30.30.30">
    <property type="match status" value="1"/>
</dbReference>
<protein>
    <recommendedName>
        <fullName evidence="5 6">Transcription termination/antitermination protein NusG</fullName>
    </recommendedName>
</protein>
<comment type="caution">
    <text evidence="11">The sequence shown here is derived from an EMBL/GenBank/DDBJ whole genome shotgun (WGS) entry which is preliminary data.</text>
</comment>
<dbReference type="AlphaFoldDB" id="E7FMG5"/>
<dbReference type="InterPro" id="IPR008991">
    <property type="entry name" value="Translation_prot_SH3-like_sf"/>
</dbReference>
<dbReference type="Pfam" id="PF02357">
    <property type="entry name" value="NusG"/>
    <property type="match status" value="1"/>
</dbReference>
<dbReference type="InterPro" id="IPR014722">
    <property type="entry name" value="Rib_uL2_dom2"/>
</dbReference>
<dbReference type="InterPro" id="IPR006645">
    <property type="entry name" value="NGN-like_dom"/>
</dbReference>
<dbReference type="GO" id="GO:0031564">
    <property type="term" value="P:transcription antitermination"/>
    <property type="evidence" value="ECO:0007669"/>
    <property type="project" value="UniProtKB-UniRule"/>
</dbReference>
<dbReference type="InterPro" id="IPR036735">
    <property type="entry name" value="NGN_dom_sf"/>
</dbReference>
<evidence type="ECO:0000256" key="6">
    <source>
        <dbReference type="NCBIfam" id="TIGR00922"/>
    </source>
</evidence>
<evidence type="ECO:0000313" key="12">
    <source>
        <dbReference type="Proteomes" id="UP000004099"/>
    </source>
</evidence>
<dbReference type="PANTHER" id="PTHR30265:SF2">
    <property type="entry name" value="TRANSCRIPTION TERMINATION_ANTITERMINATION PROTEIN NUSG"/>
    <property type="match status" value="1"/>
</dbReference>
<evidence type="ECO:0000256" key="3">
    <source>
        <dbReference type="ARBA" id="ARBA00023015"/>
    </source>
</evidence>
<dbReference type="InterPro" id="IPR047050">
    <property type="entry name" value="NGN"/>
</dbReference>
<comment type="function">
    <text evidence="5 7">Participates in transcription elongation, termination and antitermination.</text>
</comment>
<reference evidence="11 12" key="1">
    <citation type="submission" date="2011-01" db="EMBL/GenBank/DDBJ databases">
        <authorList>
            <person name="Muzny D."/>
            <person name="Qin X."/>
            <person name="Buhay C."/>
            <person name="Dugan-Rocha S."/>
            <person name="Ding Y."/>
            <person name="Chen G."/>
            <person name="Hawes A."/>
            <person name="Holder M."/>
            <person name="Jhangiani S."/>
            <person name="Johnson A."/>
            <person name="Khan Z."/>
            <person name="Li Z."/>
            <person name="Liu W."/>
            <person name="Liu X."/>
            <person name="Perez L."/>
            <person name="Shen H."/>
            <person name="Wang Q."/>
            <person name="Watt J."/>
            <person name="Xi L."/>
            <person name="Xin Y."/>
            <person name="Zhou J."/>
            <person name="Deng J."/>
            <person name="Jiang H."/>
            <person name="Liu Y."/>
            <person name="Qu J."/>
            <person name="Song X.-Z."/>
            <person name="Zhang L."/>
            <person name="Villasana D."/>
            <person name="Johnson A."/>
            <person name="Liu J."/>
            <person name="Liyanage D."/>
            <person name="Lorensuhewa L."/>
            <person name="Robinson T."/>
            <person name="Song A."/>
            <person name="Song B.-B."/>
            <person name="Dinh H."/>
            <person name="Thornton R."/>
            <person name="Coyle M."/>
            <person name="Francisco L."/>
            <person name="Jackson L."/>
            <person name="Javaid M."/>
            <person name="Korchina V."/>
            <person name="Kovar C."/>
            <person name="Mata R."/>
            <person name="Mathew T."/>
            <person name="Ngo R."/>
            <person name="Nguyen L."/>
            <person name="Nguyen N."/>
            <person name="Okwuonu G."/>
            <person name="Ongeri F."/>
            <person name="Pham C."/>
            <person name="Simmons D."/>
            <person name="Wilczek-Boney K."/>
            <person name="Hale W."/>
            <person name="Jakkamsetti A."/>
            <person name="Pham P."/>
            <person name="Ruth R."/>
            <person name="San Lucas F."/>
            <person name="Warren J."/>
            <person name="Zhang J."/>
            <person name="Zhao Z."/>
            <person name="Zhou C."/>
            <person name="Zhu D."/>
            <person name="Lee S."/>
            <person name="Bess C."/>
            <person name="Blankenburg K."/>
            <person name="Forbes L."/>
            <person name="Fu Q."/>
            <person name="Gubbala S."/>
            <person name="Hirani K."/>
            <person name="Jayaseelan J.C."/>
            <person name="Lara F."/>
            <person name="Munidasa M."/>
            <person name="Palculict T."/>
            <person name="Patil S."/>
            <person name="Pu L.-L."/>
            <person name="Saada N."/>
            <person name="Tang L."/>
            <person name="Weissenberger G."/>
            <person name="Zhu Y."/>
            <person name="Hemphill L."/>
            <person name="Shang Y."/>
            <person name="Youmans B."/>
            <person name="Ayvaz T."/>
            <person name="Ross M."/>
            <person name="Santibanez J."/>
            <person name="Aqrawi P."/>
            <person name="Gross S."/>
            <person name="Joshi V."/>
            <person name="Fowler G."/>
            <person name="Nazareth L."/>
            <person name="Reid J."/>
            <person name="Worley K."/>
            <person name="Petrosino J."/>
            <person name="Highlander S."/>
            <person name="Gibbs R."/>
        </authorList>
    </citation>
    <scope>NUCLEOTIDE SEQUENCE [LARGE SCALE GENOMIC DNA]</scope>
    <source>
        <strain evidence="11 12">ATCC 25644</strain>
    </source>
</reference>
<dbReference type="CDD" id="cd06091">
    <property type="entry name" value="KOW_NusG"/>
    <property type="match status" value="1"/>
</dbReference>
<keyword evidence="8" id="KW-1133">Transmembrane helix</keyword>
<sequence length="223" mass="25405">MPDLKDWSNQSFFVIITLLANFDFSGFFYFVQKHKYQRRIKMAESSEKKWYVLHTYSGYENKVKSNLESRAESMGMEDYIFRVVVPEEEKCETTKTGKEKVEKLKTFPGYVLVEMVMTDQSWYVVRNTPGVTGFVGSHGAGSKPAPLLDEEIQTILRSVGMTRNADFDAEVGDTITITEGAFAGQVGKITEIDSEKMKLHAMIDVFGRETDAELSFDQVERLV</sequence>
<dbReference type="InterPro" id="IPR001062">
    <property type="entry name" value="Transcrpt_antiterm_NusG"/>
</dbReference>
<evidence type="ECO:0000259" key="10">
    <source>
        <dbReference type="SMART" id="SM00739"/>
    </source>
</evidence>
<dbReference type="NCBIfam" id="TIGR00922">
    <property type="entry name" value="nusG"/>
    <property type="match status" value="1"/>
</dbReference>
<dbReference type="HAMAP" id="MF_00948">
    <property type="entry name" value="NusG"/>
    <property type="match status" value="1"/>
</dbReference>
<dbReference type="Gene3D" id="3.30.70.940">
    <property type="entry name" value="NusG, N-terminal domain"/>
    <property type="match status" value="1"/>
</dbReference>
<dbReference type="HOGENOM" id="CLU_067287_1_1_9"/>
<dbReference type="Proteomes" id="UP000004099">
    <property type="component" value="Unassembled WGS sequence"/>
</dbReference>
<dbReference type="PRINTS" id="PR00338">
    <property type="entry name" value="NUSGTNSCPFCT"/>
</dbReference>
<keyword evidence="2 5" id="KW-0889">Transcription antitermination</keyword>
<accession>E7FMG5</accession>
<keyword evidence="4 5" id="KW-0804">Transcription</keyword>
<dbReference type="EMBL" id="ACGS02000008">
    <property type="protein sequence ID" value="EFZ35786.1"/>
    <property type="molecule type" value="Genomic_DNA"/>
</dbReference>
<evidence type="ECO:0000259" key="9">
    <source>
        <dbReference type="SMART" id="SM00738"/>
    </source>
</evidence>
<proteinExistence type="inferred from homology"/>
<dbReference type="GO" id="GO:0032784">
    <property type="term" value="P:regulation of DNA-templated transcription elongation"/>
    <property type="evidence" value="ECO:0007669"/>
    <property type="project" value="InterPro"/>
</dbReference>
<dbReference type="InterPro" id="IPR005824">
    <property type="entry name" value="KOW"/>
</dbReference>
<dbReference type="CDD" id="cd09891">
    <property type="entry name" value="NGN_Bact_1"/>
    <property type="match status" value="1"/>
</dbReference>
<evidence type="ECO:0000256" key="7">
    <source>
        <dbReference type="RuleBase" id="RU000538"/>
    </source>
</evidence>
<feature type="domain" description="KOW" evidence="10">
    <location>
        <begin position="168"/>
        <end position="195"/>
    </location>
</feature>
<evidence type="ECO:0000256" key="5">
    <source>
        <dbReference type="HAMAP-Rule" id="MF_00948"/>
    </source>
</evidence>
<evidence type="ECO:0000256" key="2">
    <source>
        <dbReference type="ARBA" id="ARBA00022814"/>
    </source>
</evidence>
<keyword evidence="8" id="KW-0472">Membrane</keyword>
<dbReference type="InterPro" id="IPR043425">
    <property type="entry name" value="NusG-like"/>
</dbReference>
<evidence type="ECO:0000313" key="11">
    <source>
        <dbReference type="EMBL" id="EFZ35786.1"/>
    </source>
</evidence>
<dbReference type="GO" id="GO:0005829">
    <property type="term" value="C:cytosol"/>
    <property type="evidence" value="ECO:0007669"/>
    <property type="project" value="TreeGrafter"/>
</dbReference>
<dbReference type="SUPFAM" id="SSF50104">
    <property type="entry name" value="Translation proteins SH3-like domain"/>
    <property type="match status" value="1"/>
</dbReference>
<dbReference type="Pfam" id="PF00467">
    <property type="entry name" value="KOW"/>
    <property type="match status" value="1"/>
</dbReference>
<feature type="transmembrane region" description="Helical" evidence="8">
    <location>
        <begin position="12"/>
        <end position="31"/>
    </location>
</feature>
<dbReference type="GO" id="GO:0006354">
    <property type="term" value="P:DNA-templated transcription elongation"/>
    <property type="evidence" value="ECO:0007669"/>
    <property type="project" value="UniProtKB-UniRule"/>
</dbReference>
<dbReference type="PANTHER" id="PTHR30265">
    <property type="entry name" value="RHO-INTERACTING TRANSCRIPTION TERMINATION FACTOR NUSG"/>
    <property type="match status" value="1"/>
</dbReference>
<dbReference type="GO" id="GO:0006353">
    <property type="term" value="P:DNA-templated transcription termination"/>
    <property type="evidence" value="ECO:0007669"/>
    <property type="project" value="UniProtKB-UniRule"/>
</dbReference>